<reference evidence="5" key="2">
    <citation type="journal article" date="2018" name="Environ. Sci. Technol.">
        <title>The Toxicogenome of Hyalella azteca: A Model for Sediment Ecotoxicology and Evolutionary Toxicology.</title>
        <authorList>
            <person name="Poynton H.C."/>
            <person name="Hasenbein S."/>
            <person name="Benoit J.B."/>
            <person name="Sepulveda M.S."/>
            <person name="Poelchau M.F."/>
            <person name="Hughes D.S.T."/>
            <person name="Murali S.C."/>
            <person name="Chen S."/>
            <person name="Glastad K.M."/>
            <person name="Goodisman M.A.D."/>
            <person name="Werren J.H."/>
            <person name="Vineis J.H."/>
            <person name="Bowen J.L."/>
            <person name="Friedrich M."/>
            <person name="Jones J."/>
            <person name="Robertson H.M."/>
            <person name="Feyereisen R."/>
            <person name="Mechler-Hickson A."/>
            <person name="Mathers N."/>
            <person name="Lee C.E."/>
            <person name="Colbourne J.K."/>
            <person name="Biales A."/>
            <person name="Johnston J.S."/>
            <person name="Wellborn G.A."/>
            <person name="Rosendale A.J."/>
            <person name="Cridge A.G."/>
            <person name="Munoz-Torres M.C."/>
            <person name="Bain P.A."/>
            <person name="Manny A.R."/>
            <person name="Major K.M."/>
            <person name="Lambert F.N."/>
            <person name="Vulpe C.D."/>
            <person name="Tuck P."/>
            <person name="Blalock B.J."/>
            <person name="Lin Y.Y."/>
            <person name="Smith M.E."/>
            <person name="Ochoa-Acuna H."/>
            <person name="Chen M.M."/>
            <person name="Childers C.P."/>
            <person name="Qu J."/>
            <person name="Dugan S."/>
            <person name="Lee S.L."/>
            <person name="Chao H."/>
            <person name="Dinh H."/>
            <person name="Han Y."/>
            <person name="Doddapaneni H."/>
            <person name="Worley K.C."/>
            <person name="Muzny D.M."/>
            <person name="Gibbs R.A."/>
            <person name="Richards S."/>
        </authorList>
    </citation>
    <scope>NUCLEOTIDE SEQUENCE</scope>
    <source>
        <strain evidence="5">HAZT.00-mixed</strain>
        <tissue evidence="5">Whole organism</tissue>
    </source>
</reference>
<keyword evidence="1" id="KW-0031">Aminopeptidase</keyword>
<dbReference type="GO" id="GO:0005886">
    <property type="term" value="C:plasma membrane"/>
    <property type="evidence" value="ECO:0007669"/>
    <property type="project" value="TreeGrafter"/>
</dbReference>
<dbReference type="GO" id="GO:0006508">
    <property type="term" value="P:proteolysis"/>
    <property type="evidence" value="ECO:0007669"/>
    <property type="project" value="InterPro"/>
</dbReference>
<evidence type="ECO:0000256" key="3">
    <source>
        <dbReference type="ARBA" id="ARBA00023180"/>
    </source>
</evidence>
<dbReference type="GO" id="GO:0008236">
    <property type="term" value="F:serine-type peptidase activity"/>
    <property type="evidence" value="ECO:0007669"/>
    <property type="project" value="UniProtKB-KW"/>
</dbReference>
<organism evidence="5">
    <name type="scientific">Hyalella azteca</name>
    <name type="common">Amphipod</name>
    <dbReference type="NCBI Taxonomy" id="294128"/>
    <lineage>
        <taxon>Eukaryota</taxon>
        <taxon>Metazoa</taxon>
        <taxon>Ecdysozoa</taxon>
        <taxon>Arthropoda</taxon>
        <taxon>Crustacea</taxon>
        <taxon>Multicrustacea</taxon>
        <taxon>Malacostraca</taxon>
        <taxon>Eumalacostraca</taxon>
        <taxon>Peracarida</taxon>
        <taxon>Amphipoda</taxon>
        <taxon>Senticaudata</taxon>
        <taxon>Talitrida</taxon>
        <taxon>Talitroidea</taxon>
        <taxon>Hyalellidae</taxon>
        <taxon>Hyalella</taxon>
    </lineage>
</organism>
<dbReference type="AlphaFoldDB" id="A0A6A0H4M1"/>
<dbReference type="SUPFAM" id="SSF53474">
    <property type="entry name" value="alpha/beta-Hydrolases"/>
    <property type="match status" value="1"/>
</dbReference>
<proteinExistence type="predicted"/>
<keyword evidence="1" id="KW-0645">Protease</keyword>
<dbReference type="Gene3D" id="3.40.50.1820">
    <property type="entry name" value="alpha/beta hydrolase"/>
    <property type="match status" value="1"/>
</dbReference>
<evidence type="ECO:0000256" key="2">
    <source>
        <dbReference type="ARBA" id="ARBA00022825"/>
    </source>
</evidence>
<dbReference type="PANTHER" id="PTHR11731:SF200">
    <property type="entry name" value="DIPEPTIDYL PEPTIDASE 10, ISOFORM B"/>
    <property type="match status" value="1"/>
</dbReference>
<sequence length="116" mass="13343">MGSPHILPGSNYKGYEAADVTKVAGNLKNKFLMLVHGTADHSVHYHHTMLLAKALADEGILFRQMTYSDEGHRLLGVKEHFYKTLEMFISDCFRPSVEEIYYHIKKKKELEEIAYV</sequence>
<dbReference type="GO" id="GO:0008239">
    <property type="term" value="F:dipeptidyl-peptidase activity"/>
    <property type="evidence" value="ECO:0007669"/>
    <property type="project" value="TreeGrafter"/>
</dbReference>
<evidence type="ECO:0000313" key="5">
    <source>
        <dbReference type="EMBL" id="KAA0199518.1"/>
    </source>
</evidence>
<dbReference type="InterPro" id="IPR001375">
    <property type="entry name" value="Peptidase_S9_cat"/>
</dbReference>
<gene>
    <name evidence="5" type="ORF">HAZT_HAZT005036</name>
</gene>
<dbReference type="PANTHER" id="PTHR11731">
    <property type="entry name" value="PROTEASE FAMILY S9B,C DIPEPTIDYL-PEPTIDASE IV-RELATED"/>
    <property type="match status" value="1"/>
</dbReference>
<evidence type="ECO:0000259" key="4">
    <source>
        <dbReference type="Pfam" id="PF00326"/>
    </source>
</evidence>
<keyword evidence="1" id="KW-0378">Hydrolase</keyword>
<keyword evidence="2" id="KW-0720">Serine protease</keyword>
<dbReference type="InterPro" id="IPR050278">
    <property type="entry name" value="Serine_Prot_S9B/DPPIV"/>
</dbReference>
<feature type="domain" description="Peptidase S9 prolyl oligopeptidase catalytic" evidence="4">
    <location>
        <begin position="9"/>
        <end position="94"/>
    </location>
</feature>
<dbReference type="GO" id="GO:0004177">
    <property type="term" value="F:aminopeptidase activity"/>
    <property type="evidence" value="ECO:0007669"/>
    <property type="project" value="UniProtKB-KW"/>
</dbReference>
<name>A0A6A0H4M1_HYAAZ</name>
<dbReference type="InterPro" id="IPR029058">
    <property type="entry name" value="AB_hydrolase_fold"/>
</dbReference>
<dbReference type="EMBL" id="JQDR03006875">
    <property type="protein sequence ID" value="KAA0199518.1"/>
    <property type="molecule type" value="Genomic_DNA"/>
</dbReference>
<dbReference type="Proteomes" id="UP000711488">
    <property type="component" value="Unassembled WGS sequence"/>
</dbReference>
<evidence type="ECO:0000256" key="1">
    <source>
        <dbReference type="ARBA" id="ARBA00022438"/>
    </source>
</evidence>
<keyword evidence="3" id="KW-0325">Glycoprotein</keyword>
<dbReference type="Pfam" id="PF00326">
    <property type="entry name" value="Peptidase_S9"/>
    <property type="match status" value="1"/>
</dbReference>
<comment type="caution">
    <text evidence="5">The sequence shown here is derived from an EMBL/GenBank/DDBJ whole genome shotgun (WGS) entry which is preliminary data.</text>
</comment>
<reference evidence="5" key="3">
    <citation type="submission" date="2019-06" db="EMBL/GenBank/DDBJ databases">
        <authorList>
            <person name="Poynton C."/>
            <person name="Hasenbein S."/>
            <person name="Benoit J.B."/>
            <person name="Sepulveda M.S."/>
            <person name="Poelchau M.F."/>
            <person name="Murali S.C."/>
            <person name="Chen S."/>
            <person name="Glastad K.M."/>
            <person name="Werren J.H."/>
            <person name="Vineis J.H."/>
            <person name="Bowen J.L."/>
            <person name="Friedrich M."/>
            <person name="Jones J."/>
            <person name="Robertson H.M."/>
            <person name="Feyereisen R."/>
            <person name="Mechler-Hickson A."/>
            <person name="Mathers N."/>
            <person name="Lee C.E."/>
            <person name="Colbourne J.K."/>
            <person name="Biales A."/>
            <person name="Johnston J.S."/>
            <person name="Wellborn G.A."/>
            <person name="Rosendale A.J."/>
            <person name="Cridge A.G."/>
            <person name="Munoz-Torres M.C."/>
            <person name="Bain P.A."/>
            <person name="Manny A.R."/>
            <person name="Major K.M."/>
            <person name="Lambert F.N."/>
            <person name="Vulpe C.D."/>
            <person name="Tuck P."/>
            <person name="Blalock B.J."/>
            <person name="Lin Y.-Y."/>
            <person name="Smith M.E."/>
            <person name="Ochoa-Acuna H."/>
            <person name="Chen M.-J.M."/>
            <person name="Childers C.P."/>
            <person name="Qu J."/>
            <person name="Dugan S."/>
            <person name="Lee S.L."/>
            <person name="Chao H."/>
            <person name="Dinh H."/>
            <person name="Han Y."/>
            <person name="Doddapaneni H."/>
            <person name="Worley K.C."/>
            <person name="Muzny D.M."/>
            <person name="Gibbs R.A."/>
            <person name="Richards S."/>
        </authorList>
    </citation>
    <scope>NUCLEOTIDE SEQUENCE</scope>
    <source>
        <strain evidence="5">HAZT.00-mixed</strain>
        <tissue evidence="5">Whole organism</tissue>
    </source>
</reference>
<accession>A0A6A0H4M1</accession>
<reference evidence="5" key="1">
    <citation type="submission" date="2014-08" db="EMBL/GenBank/DDBJ databases">
        <authorList>
            <person name="Murali S."/>
            <person name="Richards S."/>
            <person name="Bandaranaike D."/>
            <person name="Bellair M."/>
            <person name="Blankenburg K."/>
            <person name="Chao H."/>
            <person name="Dinh H."/>
            <person name="Doddapaneni H."/>
            <person name="Dugan-Rocha S."/>
            <person name="Elkadiri S."/>
            <person name="Gnanaolivu R."/>
            <person name="Hughes D."/>
            <person name="Lee S."/>
            <person name="Li M."/>
            <person name="Ming W."/>
            <person name="Munidasa M."/>
            <person name="Muniz J."/>
            <person name="Nguyen L."/>
            <person name="Osuji N."/>
            <person name="Pu L.-L."/>
            <person name="Puazo M."/>
            <person name="Skinner E."/>
            <person name="Qu C."/>
            <person name="Quiroz J."/>
            <person name="Raj R."/>
            <person name="Weissenberger G."/>
            <person name="Xin Y."/>
            <person name="Zou X."/>
            <person name="Han Y."/>
            <person name="Worley K."/>
            <person name="Muzny D."/>
            <person name="Gibbs R."/>
        </authorList>
    </citation>
    <scope>NUCLEOTIDE SEQUENCE</scope>
    <source>
        <strain evidence="5">HAZT.00-mixed</strain>
        <tissue evidence="5">Whole organism</tissue>
    </source>
</reference>
<protein>
    <recommendedName>
        <fullName evidence="4">Peptidase S9 prolyl oligopeptidase catalytic domain-containing protein</fullName>
    </recommendedName>
</protein>